<keyword evidence="3" id="KW-1185">Reference proteome</keyword>
<dbReference type="PANTHER" id="PTHR43441">
    <property type="entry name" value="RIBOSOMAL-PROTEIN-SERINE ACETYLTRANSFERASE"/>
    <property type="match status" value="1"/>
</dbReference>
<name>A0ABX8ESF3_9ACTN</name>
<dbReference type="InterPro" id="IPR000182">
    <property type="entry name" value="GNAT_dom"/>
</dbReference>
<dbReference type="SUPFAM" id="SSF55729">
    <property type="entry name" value="Acyl-CoA N-acyltransferases (Nat)"/>
    <property type="match status" value="1"/>
</dbReference>
<dbReference type="InterPro" id="IPR051908">
    <property type="entry name" value="Ribosomal_N-acetyltransferase"/>
</dbReference>
<gene>
    <name evidence="2" type="primary">ydaF_4</name>
    <name evidence="2" type="ORF">ENKNEFLB_04442</name>
</gene>
<keyword evidence="2" id="KW-0808">Transferase</keyword>
<dbReference type="CDD" id="cd04301">
    <property type="entry name" value="NAT_SF"/>
    <property type="match status" value="1"/>
</dbReference>
<protein>
    <submittedName>
        <fullName evidence="2">Ribosomal N-acetyltransferase YdaF</fullName>
        <ecNumber evidence="2">2.3.1.-</ecNumber>
    </submittedName>
</protein>
<dbReference type="Pfam" id="PF13302">
    <property type="entry name" value="Acetyltransf_3"/>
    <property type="match status" value="1"/>
</dbReference>
<dbReference type="Proteomes" id="UP000679307">
    <property type="component" value="Chromosome"/>
</dbReference>
<dbReference type="GO" id="GO:0016746">
    <property type="term" value="F:acyltransferase activity"/>
    <property type="evidence" value="ECO:0007669"/>
    <property type="project" value="UniProtKB-KW"/>
</dbReference>
<evidence type="ECO:0000313" key="3">
    <source>
        <dbReference type="Proteomes" id="UP000679307"/>
    </source>
</evidence>
<sequence length="178" mass="19060">MSLTTARLRFRPFVGADHAWLHPIASDPVVTRYTDWGPNSDDDTAAFLGEATAEGAAPSPWTWAVTLADGTGIGSASLDVVSATHRRARVGYLVGPSHQGVGYGTEVATWLVARAFEEHGIRRVEATCHPDNTASARVLAKAGLLLEGRMRGHLLARGVWRDSLLWAALDTDPRAAGH</sequence>
<evidence type="ECO:0000259" key="1">
    <source>
        <dbReference type="PROSITE" id="PS51186"/>
    </source>
</evidence>
<feature type="domain" description="N-acetyltransferase" evidence="1">
    <location>
        <begin position="8"/>
        <end position="172"/>
    </location>
</feature>
<reference evidence="2 3" key="1">
    <citation type="submission" date="2021-05" db="EMBL/GenBank/DDBJ databases">
        <title>Complete genome of Nocardioides aquaticus KCTC 9944T isolated from meromictic and hypersaline Ekho Lake, Antarctica.</title>
        <authorList>
            <person name="Hwang K."/>
            <person name="Kim K.M."/>
            <person name="Choe H."/>
        </authorList>
    </citation>
    <scope>NUCLEOTIDE SEQUENCE [LARGE SCALE GENOMIC DNA]</scope>
    <source>
        <strain evidence="2 3">KCTC 9944</strain>
    </source>
</reference>
<dbReference type="InterPro" id="IPR016181">
    <property type="entry name" value="Acyl_CoA_acyltransferase"/>
</dbReference>
<accession>A0ABX8ESF3</accession>
<dbReference type="EC" id="2.3.1.-" evidence="2"/>
<organism evidence="2 3">
    <name type="scientific">Nocardioides aquaticus</name>
    <dbReference type="NCBI Taxonomy" id="160826"/>
    <lineage>
        <taxon>Bacteria</taxon>
        <taxon>Bacillati</taxon>
        <taxon>Actinomycetota</taxon>
        <taxon>Actinomycetes</taxon>
        <taxon>Propionibacteriales</taxon>
        <taxon>Nocardioidaceae</taxon>
        <taxon>Nocardioides</taxon>
    </lineage>
</organism>
<dbReference type="PROSITE" id="PS51186">
    <property type="entry name" value="GNAT"/>
    <property type="match status" value="1"/>
</dbReference>
<dbReference type="PANTHER" id="PTHR43441:SF11">
    <property type="entry name" value="RIBOSOMAL-PROTEIN-SERINE ACETYLTRANSFERASE"/>
    <property type="match status" value="1"/>
</dbReference>
<evidence type="ECO:0000313" key="2">
    <source>
        <dbReference type="EMBL" id="QVT82023.1"/>
    </source>
</evidence>
<proteinExistence type="predicted"/>
<keyword evidence="2" id="KW-0012">Acyltransferase</keyword>
<dbReference type="Gene3D" id="3.40.630.30">
    <property type="match status" value="1"/>
</dbReference>
<dbReference type="RefSeq" id="WP_214057296.1">
    <property type="nucleotide sequence ID" value="NZ_BAAAHS010000049.1"/>
</dbReference>
<dbReference type="EMBL" id="CP075371">
    <property type="protein sequence ID" value="QVT82023.1"/>
    <property type="molecule type" value="Genomic_DNA"/>
</dbReference>